<sequence length="107" mass="11972">MASIVLKLFERISYLLRAAFRRRFTAWRCVDCAPAPLALQATGSTIGSKEPNILANYLRAQAGFLDSPHFSRDSGRFPRRFGAVSARFGRSWLCRSTYSVGAPMLIK</sequence>
<protein>
    <submittedName>
        <fullName evidence="1">Uncharacterized protein</fullName>
    </submittedName>
</protein>
<accession>A0A7Z0B4T2</accession>
<evidence type="ECO:0000313" key="1">
    <source>
        <dbReference type="EMBL" id="NYH21229.1"/>
    </source>
</evidence>
<evidence type="ECO:0000313" key="2">
    <source>
        <dbReference type="Proteomes" id="UP000540929"/>
    </source>
</evidence>
<gene>
    <name evidence="1" type="ORF">GGD40_000708</name>
</gene>
<dbReference type="Proteomes" id="UP000540929">
    <property type="component" value="Unassembled WGS sequence"/>
</dbReference>
<name>A0A7Z0B4T2_9BURK</name>
<reference evidence="1 2" key="1">
    <citation type="submission" date="2020-07" db="EMBL/GenBank/DDBJ databases">
        <title>Exploring microbial biodiversity for novel pathways involved in the catabolism of aromatic compounds derived from lignin.</title>
        <authorList>
            <person name="Elkins J."/>
        </authorList>
    </citation>
    <scope>NUCLEOTIDE SEQUENCE [LARGE SCALE GENOMIC DNA]</scope>
    <source>
        <strain evidence="1 2">H2C3C</strain>
    </source>
</reference>
<keyword evidence="2" id="KW-1185">Reference proteome</keyword>
<comment type="caution">
    <text evidence="1">The sequence shown here is derived from an EMBL/GenBank/DDBJ whole genome shotgun (WGS) entry which is preliminary data.</text>
</comment>
<dbReference type="RefSeq" id="WP_179742794.1">
    <property type="nucleotide sequence ID" value="NZ_JACCAS010000001.1"/>
</dbReference>
<proteinExistence type="predicted"/>
<dbReference type="EMBL" id="JACCAS010000001">
    <property type="protein sequence ID" value="NYH21229.1"/>
    <property type="molecule type" value="Genomic_DNA"/>
</dbReference>
<organism evidence="1 2">
    <name type="scientific">Paraburkholderia bryophila</name>
    <dbReference type="NCBI Taxonomy" id="420952"/>
    <lineage>
        <taxon>Bacteria</taxon>
        <taxon>Pseudomonadati</taxon>
        <taxon>Pseudomonadota</taxon>
        <taxon>Betaproteobacteria</taxon>
        <taxon>Burkholderiales</taxon>
        <taxon>Burkholderiaceae</taxon>
        <taxon>Paraburkholderia</taxon>
    </lineage>
</organism>
<dbReference type="AlphaFoldDB" id="A0A7Z0B4T2"/>